<evidence type="ECO:0000313" key="4">
    <source>
        <dbReference type="Proteomes" id="UP000198211"/>
    </source>
</evidence>
<comment type="caution">
    <text evidence="3">The sequence shown here is derived from an EMBL/GenBank/DDBJ whole genome shotgun (WGS) entry which is preliminary data.</text>
</comment>
<dbReference type="EMBL" id="NBNE01001863">
    <property type="protein sequence ID" value="OWZ12383.1"/>
    <property type="molecule type" value="Genomic_DNA"/>
</dbReference>
<feature type="region of interest" description="Disordered" evidence="1">
    <location>
        <begin position="366"/>
        <end position="419"/>
    </location>
</feature>
<gene>
    <name evidence="3" type="ORF">PHMEG_00014466</name>
</gene>
<evidence type="ECO:0000259" key="2">
    <source>
        <dbReference type="Pfam" id="PF13843"/>
    </source>
</evidence>
<dbReference type="InterPro" id="IPR029526">
    <property type="entry name" value="PGBD"/>
</dbReference>
<feature type="compositionally biased region" description="Acidic residues" evidence="1">
    <location>
        <begin position="387"/>
        <end position="402"/>
    </location>
</feature>
<dbReference type="OrthoDB" id="124440at2759"/>
<dbReference type="PANTHER" id="PTHR46599">
    <property type="entry name" value="PIGGYBAC TRANSPOSABLE ELEMENT-DERIVED PROTEIN 4"/>
    <property type="match status" value="1"/>
</dbReference>
<dbReference type="Proteomes" id="UP000198211">
    <property type="component" value="Unassembled WGS sequence"/>
</dbReference>
<organism evidence="3 4">
    <name type="scientific">Phytophthora megakarya</name>
    <dbReference type="NCBI Taxonomy" id="4795"/>
    <lineage>
        <taxon>Eukaryota</taxon>
        <taxon>Sar</taxon>
        <taxon>Stramenopiles</taxon>
        <taxon>Oomycota</taxon>
        <taxon>Peronosporomycetes</taxon>
        <taxon>Peronosporales</taxon>
        <taxon>Peronosporaceae</taxon>
        <taxon>Phytophthora</taxon>
    </lineage>
</organism>
<dbReference type="AlphaFoldDB" id="A0A225W3R0"/>
<accession>A0A225W3R0</accession>
<evidence type="ECO:0000256" key="1">
    <source>
        <dbReference type="SAM" id="MobiDB-lite"/>
    </source>
</evidence>
<sequence length="419" mass="47644">MSGKLRLANVLAYMLMLDYRQHKQTRLYCGAETHLQTPVPKDNNSGETPVLRNMNALLPPRPKSPWCLVVTDQFSTSDYAQGVVTSKKYKTVNKWKVMVPPQRNIKLAENKRFPTITAAMWMDRNLVHMFSSGGTRKEIQVKRRINGEVRFLPAPSLVGDYHRSMGSVDIHDLPRMQRYSVQLAYKSRKYYNTLFLGLLDMAIVNAFIVHRHYKKLNNKRPPKHFQFLEELHEQLLAVDSSETFAAIEAATTARERTAPSPSRTQDTRSCAAVATVDVGHRLEENPDTVKGVQGVKKRQRSGMVCALYKSKPRKFTKYYCPECSDGVKRKYLCNIRRDGRADTCFTIWHSDWNNGNDIPQLLLQEHKTRDRPPASRPGKARRQQAHEEEDVNAEDDAAEASDDVNASPSIGGEGTVAEL</sequence>
<evidence type="ECO:0000313" key="3">
    <source>
        <dbReference type="EMBL" id="OWZ12383.1"/>
    </source>
</evidence>
<reference evidence="4" key="1">
    <citation type="submission" date="2017-03" db="EMBL/GenBank/DDBJ databases">
        <title>Phytopthora megakarya and P. palmivora, two closely related causual agents of cacao black pod achieved similar genome size and gene model numbers by different mechanisms.</title>
        <authorList>
            <person name="Ali S."/>
            <person name="Shao J."/>
            <person name="Larry D.J."/>
            <person name="Kronmiller B."/>
            <person name="Shen D."/>
            <person name="Strem M.D."/>
            <person name="Melnick R.L."/>
            <person name="Guiltinan M.J."/>
            <person name="Tyler B.M."/>
            <person name="Meinhardt L.W."/>
            <person name="Bailey B.A."/>
        </authorList>
    </citation>
    <scope>NUCLEOTIDE SEQUENCE [LARGE SCALE GENOMIC DNA]</scope>
    <source>
        <strain evidence="4">zdho120</strain>
    </source>
</reference>
<dbReference type="Pfam" id="PF13843">
    <property type="entry name" value="DDE_Tnp_1_7"/>
    <property type="match status" value="1"/>
</dbReference>
<proteinExistence type="predicted"/>
<dbReference type="PANTHER" id="PTHR46599:SF3">
    <property type="entry name" value="PIGGYBAC TRANSPOSABLE ELEMENT-DERIVED PROTEIN 4"/>
    <property type="match status" value="1"/>
</dbReference>
<protein>
    <recommendedName>
        <fullName evidence="2">PiggyBac transposable element-derived protein domain-containing protein</fullName>
    </recommendedName>
</protein>
<name>A0A225W3R0_9STRA</name>
<feature type="domain" description="PiggyBac transposable element-derived protein" evidence="2">
    <location>
        <begin position="109"/>
        <end position="207"/>
    </location>
</feature>
<keyword evidence="4" id="KW-1185">Reference proteome</keyword>